<evidence type="ECO:0000313" key="2">
    <source>
        <dbReference type="Proteomes" id="UP000324222"/>
    </source>
</evidence>
<dbReference type="Proteomes" id="UP000324222">
    <property type="component" value="Unassembled WGS sequence"/>
</dbReference>
<evidence type="ECO:0000313" key="1">
    <source>
        <dbReference type="EMBL" id="MPC60445.1"/>
    </source>
</evidence>
<reference evidence="1 2" key="1">
    <citation type="submission" date="2019-05" db="EMBL/GenBank/DDBJ databases">
        <title>Another draft genome of Portunus trituberculatus and its Hox gene families provides insights of decapod evolution.</title>
        <authorList>
            <person name="Jeong J.-H."/>
            <person name="Song I."/>
            <person name="Kim S."/>
            <person name="Choi T."/>
            <person name="Kim D."/>
            <person name="Ryu S."/>
            <person name="Kim W."/>
        </authorList>
    </citation>
    <scope>NUCLEOTIDE SEQUENCE [LARGE SCALE GENOMIC DNA]</scope>
    <source>
        <tissue evidence="1">Muscle</tissue>
    </source>
</reference>
<proteinExistence type="predicted"/>
<sequence>MKKLCGSIANIASWTDQVLTTWAGAASNTEQDVLEFLSALAKANKDILCPAVELRCRLLILRRQAVVDSLPCTFSDRKKHQLLSSPISDVLFLSCGGCQGTGRQAISCPAMCTLFHGAGVNIFSGISLWVSWEQDKSSDEEVYFVVPLRRIRSPSTLLQWDPFGPGILAVADPMAGVDLAREAVCSPVPVGTCLQQQWREWIEVGAGEWVVKTLRYGYVLPFLRPPPLSGGPIESGVLGLSSTRHVSQRGYRACGGQARRLLCRVI</sequence>
<gene>
    <name evidence="1" type="ORF">E2C01_054490</name>
</gene>
<name>A0A5B7GST6_PORTR</name>
<organism evidence="1 2">
    <name type="scientific">Portunus trituberculatus</name>
    <name type="common">Swimming crab</name>
    <name type="synonym">Neptunus trituberculatus</name>
    <dbReference type="NCBI Taxonomy" id="210409"/>
    <lineage>
        <taxon>Eukaryota</taxon>
        <taxon>Metazoa</taxon>
        <taxon>Ecdysozoa</taxon>
        <taxon>Arthropoda</taxon>
        <taxon>Crustacea</taxon>
        <taxon>Multicrustacea</taxon>
        <taxon>Malacostraca</taxon>
        <taxon>Eumalacostraca</taxon>
        <taxon>Eucarida</taxon>
        <taxon>Decapoda</taxon>
        <taxon>Pleocyemata</taxon>
        <taxon>Brachyura</taxon>
        <taxon>Eubrachyura</taxon>
        <taxon>Portunoidea</taxon>
        <taxon>Portunidae</taxon>
        <taxon>Portuninae</taxon>
        <taxon>Portunus</taxon>
    </lineage>
</organism>
<accession>A0A5B7GST6</accession>
<dbReference type="EMBL" id="VSRR010017523">
    <property type="protein sequence ID" value="MPC60445.1"/>
    <property type="molecule type" value="Genomic_DNA"/>
</dbReference>
<dbReference type="AlphaFoldDB" id="A0A5B7GST6"/>
<keyword evidence="2" id="KW-1185">Reference proteome</keyword>
<protein>
    <submittedName>
        <fullName evidence="1">Uncharacterized protein</fullName>
    </submittedName>
</protein>
<comment type="caution">
    <text evidence="1">The sequence shown here is derived from an EMBL/GenBank/DDBJ whole genome shotgun (WGS) entry which is preliminary data.</text>
</comment>